<evidence type="ECO:0000256" key="1">
    <source>
        <dbReference type="SAM" id="SignalP"/>
    </source>
</evidence>
<sequence>MKKIIIVLVIMLMPTLFFAQSAFDKFDGKDGVTAIIVSKKMFQLIGNVEMDKNNKEAQQYFDLIKKLDNLKVFTTSDSKAIGDMKSSVVSYLKKYPLEELMRVNDSGKVIKIYVKTGASSSQILELLMFIEGGKDDTVLMSLTGDFELSELSVLTDKMNLPGGSQLKKASKKS</sequence>
<dbReference type="InterPro" id="IPR025348">
    <property type="entry name" value="DUF4252"/>
</dbReference>
<dbReference type="Proteomes" id="UP000253951">
    <property type="component" value="Chromosome"/>
</dbReference>
<dbReference type="RefSeq" id="WP_114678865.1">
    <property type="nucleotide sequence ID" value="NZ_CP031188.1"/>
</dbReference>
<organism evidence="2 3">
    <name type="scientific">Flavobacterium arcticum</name>
    <dbReference type="NCBI Taxonomy" id="1784713"/>
    <lineage>
        <taxon>Bacteria</taxon>
        <taxon>Pseudomonadati</taxon>
        <taxon>Bacteroidota</taxon>
        <taxon>Flavobacteriia</taxon>
        <taxon>Flavobacteriales</taxon>
        <taxon>Flavobacteriaceae</taxon>
        <taxon>Flavobacterium</taxon>
    </lineage>
</organism>
<evidence type="ECO:0000313" key="3">
    <source>
        <dbReference type="Proteomes" id="UP000253951"/>
    </source>
</evidence>
<dbReference type="AlphaFoldDB" id="A0A345HEU7"/>
<keyword evidence="1" id="KW-0732">Signal</keyword>
<dbReference type="EMBL" id="CP031188">
    <property type="protein sequence ID" value="AXG75107.1"/>
    <property type="molecule type" value="Genomic_DNA"/>
</dbReference>
<reference evidence="2 3" key="1">
    <citation type="submission" date="2018-07" db="EMBL/GenBank/DDBJ databases">
        <title>Complete genome sequence of Flavobacterium arcticum type strain SM1502T.</title>
        <authorList>
            <person name="Li Y."/>
            <person name="Li D.-D."/>
        </authorList>
    </citation>
    <scope>NUCLEOTIDE SEQUENCE [LARGE SCALE GENOMIC DNA]</scope>
    <source>
        <strain evidence="2 3">SM1502</strain>
    </source>
</reference>
<feature type="chain" id="PRO_5016971923" evidence="1">
    <location>
        <begin position="20"/>
        <end position="173"/>
    </location>
</feature>
<feature type="signal peptide" evidence="1">
    <location>
        <begin position="1"/>
        <end position="19"/>
    </location>
</feature>
<dbReference type="KEGG" id="fat:DVK85_13055"/>
<proteinExistence type="predicted"/>
<accession>A0A345HEU7</accession>
<dbReference type="Pfam" id="PF14060">
    <property type="entry name" value="DUF4252"/>
    <property type="match status" value="1"/>
</dbReference>
<dbReference type="OrthoDB" id="705638at2"/>
<gene>
    <name evidence="2" type="ORF">DVK85_13055</name>
</gene>
<name>A0A345HEU7_9FLAO</name>
<protein>
    <submittedName>
        <fullName evidence="2">DUF4252 domain-containing protein</fullName>
    </submittedName>
</protein>
<keyword evidence="3" id="KW-1185">Reference proteome</keyword>
<evidence type="ECO:0000313" key="2">
    <source>
        <dbReference type="EMBL" id="AXG75107.1"/>
    </source>
</evidence>